<gene>
    <name evidence="1" type="ORF">CBOVIS_LOCUS10995</name>
</gene>
<dbReference type="Proteomes" id="UP000494206">
    <property type="component" value="Unassembled WGS sequence"/>
</dbReference>
<dbReference type="AlphaFoldDB" id="A0A8S1FDR9"/>
<dbReference type="EMBL" id="CADEPM010000008">
    <property type="protein sequence ID" value="CAB3409332.1"/>
    <property type="molecule type" value="Genomic_DNA"/>
</dbReference>
<proteinExistence type="predicted"/>
<protein>
    <submittedName>
        <fullName evidence="1">Uncharacterized protein</fullName>
    </submittedName>
</protein>
<evidence type="ECO:0000313" key="1">
    <source>
        <dbReference type="EMBL" id="CAB3409332.1"/>
    </source>
</evidence>
<name>A0A8S1FDR9_9PELO</name>
<evidence type="ECO:0000313" key="2">
    <source>
        <dbReference type="Proteomes" id="UP000494206"/>
    </source>
</evidence>
<sequence>MGVELHCCSVHFDISKNPEAIAFGCVRRAVDSRGVLRLSAIIDEVRCSASWNERQVSAGSFFVELTSQGTIFMMLTFDVRMTSTSIFPVQCFNDVAVASSMT</sequence>
<keyword evidence="2" id="KW-1185">Reference proteome</keyword>
<reference evidence="1 2" key="1">
    <citation type="submission" date="2020-04" db="EMBL/GenBank/DDBJ databases">
        <authorList>
            <person name="Laetsch R D."/>
            <person name="Stevens L."/>
            <person name="Kumar S."/>
            <person name="Blaxter L. M."/>
        </authorList>
    </citation>
    <scope>NUCLEOTIDE SEQUENCE [LARGE SCALE GENOMIC DNA]</scope>
</reference>
<accession>A0A8S1FDR9</accession>
<comment type="caution">
    <text evidence="1">The sequence shown here is derived from an EMBL/GenBank/DDBJ whole genome shotgun (WGS) entry which is preliminary data.</text>
</comment>
<organism evidence="1 2">
    <name type="scientific">Caenorhabditis bovis</name>
    <dbReference type="NCBI Taxonomy" id="2654633"/>
    <lineage>
        <taxon>Eukaryota</taxon>
        <taxon>Metazoa</taxon>
        <taxon>Ecdysozoa</taxon>
        <taxon>Nematoda</taxon>
        <taxon>Chromadorea</taxon>
        <taxon>Rhabditida</taxon>
        <taxon>Rhabditina</taxon>
        <taxon>Rhabditomorpha</taxon>
        <taxon>Rhabditoidea</taxon>
        <taxon>Rhabditidae</taxon>
        <taxon>Peloderinae</taxon>
        <taxon>Caenorhabditis</taxon>
    </lineage>
</organism>